<gene>
    <name evidence="2" type="ORF">DL546_000633</name>
</gene>
<feature type="compositionally biased region" description="Low complexity" evidence="1">
    <location>
        <begin position="421"/>
        <end position="431"/>
    </location>
</feature>
<feature type="region of interest" description="Disordered" evidence="1">
    <location>
        <begin position="126"/>
        <end position="145"/>
    </location>
</feature>
<name>A0A420YDY5_9PEZI</name>
<evidence type="ECO:0000313" key="2">
    <source>
        <dbReference type="EMBL" id="RKU45910.1"/>
    </source>
</evidence>
<proteinExistence type="predicted"/>
<sequence>MAAVTRQPFGVLDGARLQNLTSIKNRQNAIPVNSPLKGKRKAEEFVDSFDSENVDPSIFSKRAKGGNEKSFYPVKDFVKPSPFVLTRAAPAVSQAPRDVLSPLKAATPRLRTYLQPKSPAARINTSIAKSSSLSAPAGRSPTRGSKRIGILSKRRTGGSFGRVDPPSFNLGSAAPFSLDAALKGTIAGYSGRSSASGLSSSLGEPQLDSSWFFDIHEDTPEQEMTNLLQHNTCTLDISSDEETEIKARRARDEGLNKENIAPLDDISQTQARRLVTSAGADEMVFEKARGALVEMNAADYYAEGCDATSVVIVAEDDDVTEEQQPVSKAASDVPAIEVTSEVAPEQVPLPLDDTDDLEELNAEADISIDVLMGKVAHEPAPKAAVLQPIEGTGESFELWDSGSFKDEVEPVAPASSRQEEPVNQENVVPVC</sequence>
<dbReference type="OrthoDB" id="425602at2759"/>
<evidence type="ECO:0008006" key="4">
    <source>
        <dbReference type="Google" id="ProtNLM"/>
    </source>
</evidence>
<dbReference type="AlphaFoldDB" id="A0A420YDY5"/>
<dbReference type="EMBL" id="QVQW01000017">
    <property type="protein sequence ID" value="RKU45910.1"/>
    <property type="molecule type" value="Genomic_DNA"/>
</dbReference>
<keyword evidence="3" id="KW-1185">Reference proteome</keyword>
<comment type="caution">
    <text evidence="2">The sequence shown here is derived from an EMBL/GenBank/DDBJ whole genome shotgun (WGS) entry which is preliminary data.</text>
</comment>
<feature type="region of interest" description="Disordered" evidence="1">
    <location>
        <begin position="404"/>
        <end position="431"/>
    </location>
</feature>
<reference evidence="2 3" key="1">
    <citation type="submission" date="2018-08" db="EMBL/GenBank/DDBJ databases">
        <title>Draft genome of the lignicolous fungus Coniochaeta pulveracea.</title>
        <authorList>
            <person name="Borstlap C.J."/>
            <person name="De Witt R.N."/>
            <person name="Botha A."/>
            <person name="Volschenk H."/>
        </authorList>
    </citation>
    <scope>NUCLEOTIDE SEQUENCE [LARGE SCALE GENOMIC DNA]</scope>
    <source>
        <strain evidence="2 3">CAB683</strain>
    </source>
</reference>
<evidence type="ECO:0000256" key="1">
    <source>
        <dbReference type="SAM" id="MobiDB-lite"/>
    </source>
</evidence>
<dbReference type="Proteomes" id="UP000275385">
    <property type="component" value="Unassembled WGS sequence"/>
</dbReference>
<organism evidence="2 3">
    <name type="scientific">Coniochaeta pulveracea</name>
    <dbReference type="NCBI Taxonomy" id="177199"/>
    <lineage>
        <taxon>Eukaryota</taxon>
        <taxon>Fungi</taxon>
        <taxon>Dikarya</taxon>
        <taxon>Ascomycota</taxon>
        <taxon>Pezizomycotina</taxon>
        <taxon>Sordariomycetes</taxon>
        <taxon>Sordariomycetidae</taxon>
        <taxon>Coniochaetales</taxon>
        <taxon>Coniochaetaceae</taxon>
        <taxon>Coniochaeta</taxon>
    </lineage>
</organism>
<evidence type="ECO:0000313" key="3">
    <source>
        <dbReference type="Proteomes" id="UP000275385"/>
    </source>
</evidence>
<protein>
    <recommendedName>
        <fullName evidence="4">Thymidylate kinase</fullName>
    </recommendedName>
</protein>
<dbReference type="STRING" id="177199.A0A420YDY5"/>
<accession>A0A420YDY5</accession>